<dbReference type="InterPro" id="IPR024134">
    <property type="entry name" value="SOD_Cu/Zn_/chaperone"/>
</dbReference>
<dbReference type="OrthoDB" id="2015551at2759"/>
<keyword evidence="5" id="KW-1185">Reference proteome</keyword>
<gene>
    <name evidence="4" type="primary">Sod1</name>
    <name evidence="4" type="ORF">NPIL_406771</name>
</gene>
<name>A0A8X6MVH8_NEPPI</name>
<evidence type="ECO:0000313" key="4">
    <source>
        <dbReference type="EMBL" id="GFS79770.1"/>
    </source>
</evidence>
<keyword evidence="1" id="KW-0479">Metal-binding</keyword>
<dbReference type="InterPro" id="IPR018152">
    <property type="entry name" value="SOD_Cu/Zn_BS"/>
</dbReference>
<dbReference type="EC" id="1.15.1.1" evidence="1"/>
<comment type="cofactor">
    <cofactor evidence="1">
        <name>Zn(2+)</name>
        <dbReference type="ChEBI" id="CHEBI:29105"/>
    </cofactor>
    <text evidence="1">Binds 1 zinc ion per subunit.</text>
</comment>
<comment type="caution">
    <text evidence="4">The sequence shown here is derived from an EMBL/GenBank/DDBJ whole genome shotgun (WGS) entry which is preliminary data.</text>
</comment>
<dbReference type="Gene3D" id="2.60.40.200">
    <property type="entry name" value="Superoxide dismutase, copper/zinc binding domain"/>
    <property type="match status" value="1"/>
</dbReference>
<dbReference type="InterPro" id="IPR001424">
    <property type="entry name" value="SOD_Cu_Zn_dom"/>
</dbReference>
<dbReference type="EMBL" id="BMAW01051322">
    <property type="protein sequence ID" value="GFS79770.1"/>
    <property type="molecule type" value="Genomic_DNA"/>
</dbReference>
<keyword evidence="1" id="KW-0862">Zinc</keyword>
<comment type="similarity">
    <text evidence="1">Belongs to the Cu-Zn superoxide dismutase family.</text>
</comment>
<keyword evidence="1" id="KW-0560">Oxidoreductase</keyword>
<feature type="domain" description="Superoxide dismutase copper/zinc binding" evidence="3">
    <location>
        <begin position="41"/>
        <end position="173"/>
    </location>
</feature>
<dbReference type="AlphaFoldDB" id="A0A8X6MVH8"/>
<evidence type="ECO:0000259" key="3">
    <source>
        <dbReference type="Pfam" id="PF00080"/>
    </source>
</evidence>
<dbReference type="InterPro" id="IPR036423">
    <property type="entry name" value="SOD-like_Cu/Zn_dom_sf"/>
</dbReference>
<organism evidence="4 5">
    <name type="scientific">Nephila pilipes</name>
    <name type="common">Giant wood spider</name>
    <name type="synonym">Nephila maculata</name>
    <dbReference type="NCBI Taxonomy" id="299642"/>
    <lineage>
        <taxon>Eukaryota</taxon>
        <taxon>Metazoa</taxon>
        <taxon>Ecdysozoa</taxon>
        <taxon>Arthropoda</taxon>
        <taxon>Chelicerata</taxon>
        <taxon>Arachnida</taxon>
        <taxon>Araneae</taxon>
        <taxon>Araneomorphae</taxon>
        <taxon>Entelegynae</taxon>
        <taxon>Araneoidea</taxon>
        <taxon>Nephilidae</taxon>
        <taxon>Nephila</taxon>
    </lineage>
</organism>
<dbReference type="Pfam" id="PF00080">
    <property type="entry name" value="Sod_Cu"/>
    <property type="match status" value="1"/>
</dbReference>
<protein>
    <recommendedName>
        <fullName evidence="1">Superoxide dismutase [Cu-Zn]</fullName>
        <ecNumber evidence="1">1.15.1.1</ecNumber>
    </recommendedName>
</protein>
<feature type="chain" id="PRO_5036449233" description="Superoxide dismutase [Cu-Zn]" evidence="2">
    <location>
        <begin position="18"/>
        <end position="181"/>
    </location>
</feature>
<evidence type="ECO:0000313" key="5">
    <source>
        <dbReference type="Proteomes" id="UP000887013"/>
    </source>
</evidence>
<keyword evidence="1" id="KW-0186">Copper</keyword>
<comment type="function">
    <text evidence="1">Destroys radicals which are normally produced within the cells and which are toxic to biological systems.</text>
</comment>
<reference evidence="4" key="1">
    <citation type="submission" date="2020-08" db="EMBL/GenBank/DDBJ databases">
        <title>Multicomponent nature underlies the extraordinary mechanical properties of spider dragline silk.</title>
        <authorList>
            <person name="Kono N."/>
            <person name="Nakamura H."/>
            <person name="Mori M."/>
            <person name="Yoshida Y."/>
            <person name="Ohtoshi R."/>
            <person name="Malay A.D."/>
            <person name="Moran D.A.P."/>
            <person name="Tomita M."/>
            <person name="Numata K."/>
            <person name="Arakawa K."/>
        </authorList>
    </citation>
    <scope>NUCLEOTIDE SEQUENCE</scope>
</reference>
<sequence>MLVFAVVLCLVAGCAIGAQHPDYHCKGGPIEATCIIEHGKVKGFVVLSQKHGKAPLSVKGEVSGLSHGEYGIHVHEFGDLSKGCKSTGEIFNLYGNNHGENRPMGVLGNIYAEKHGVASINMNDHKLSLCGPHSIMGRSIVIHHHDHHGLGLGGHAESWKSGNAGARIGCCVIEAAKLHGH</sequence>
<dbReference type="GO" id="GO:0005507">
    <property type="term" value="F:copper ion binding"/>
    <property type="evidence" value="ECO:0007669"/>
    <property type="project" value="InterPro"/>
</dbReference>
<dbReference type="SUPFAM" id="SSF49329">
    <property type="entry name" value="Cu,Zn superoxide dismutase-like"/>
    <property type="match status" value="1"/>
</dbReference>
<dbReference type="PRINTS" id="PR00068">
    <property type="entry name" value="CUZNDISMTASE"/>
</dbReference>
<proteinExistence type="inferred from homology"/>
<dbReference type="PROSITE" id="PS00332">
    <property type="entry name" value="SOD_CU_ZN_2"/>
    <property type="match status" value="1"/>
</dbReference>
<dbReference type="Proteomes" id="UP000887013">
    <property type="component" value="Unassembled WGS sequence"/>
</dbReference>
<comment type="catalytic activity">
    <reaction evidence="1">
        <text>2 superoxide + 2 H(+) = H2O2 + O2</text>
        <dbReference type="Rhea" id="RHEA:20696"/>
        <dbReference type="ChEBI" id="CHEBI:15378"/>
        <dbReference type="ChEBI" id="CHEBI:15379"/>
        <dbReference type="ChEBI" id="CHEBI:16240"/>
        <dbReference type="ChEBI" id="CHEBI:18421"/>
        <dbReference type="EC" id="1.15.1.1"/>
    </reaction>
</comment>
<dbReference type="PANTHER" id="PTHR10003">
    <property type="entry name" value="SUPEROXIDE DISMUTASE CU-ZN -RELATED"/>
    <property type="match status" value="1"/>
</dbReference>
<accession>A0A8X6MVH8</accession>
<dbReference type="PROSITE" id="PS00087">
    <property type="entry name" value="SOD_CU_ZN_1"/>
    <property type="match status" value="1"/>
</dbReference>
<dbReference type="GO" id="GO:0004784">
    <property type="term" value="F:superoxide dismutase activity"/>
    <property type="evidence" value="ECO:0007669"/>
    <property type="project" value="UniProtKB-EC"/>
</dbReference>
<comment type="cofactor">
    <cofactor evidence="1">
        <name>Cu cation</name>
        <dbReference type="ChEBI" id="CHEBI:23378"/>
    </cofactor>
    <text evidence="1">Binds 1 copper ion per subunit.</text>
</comment>
<feature type="signal peptide" evidence="2">
    <location>
        <begin position="1"/>
        <end position="17"/>
    </location>
</feature>
<evidence type="ECO:0000256" key="2">
    <source>
        <dbReference type="SAM" id="SignalP"/>
    </source>
</evidence>
<keyword evidence="2" id="KW-0732">Signal</keyword>
<evidence type="ECO:0000256" key="1">
    <source>
        <dbReference type="RuleBase" id="RU000393"/>
    </source>
</evidence>